<feature type="compositionally biased region" description="Low complexity" evidence="1">
    <location>
        <begin position="778"/>
        <end position="787"/>
    </location>
</feature>
<feature type="region of interest" description="Disordered" evidence="1">
    <location>
        <begin position="758"/>
        <end position="787"/>
    </location>
</feature>
<dbReference type="InterPro" id="IPR052270">
    <property type="entry name" value="CACF_protein"/>
</dbReference>
<keyword evidence="4" id="KW-1185">Reference proteome</keyword>
<dbReference type="PANTHER" id="PTHR22028:SF4">
    <property type="entry name" value="PROTEIN SFI1 HOMOLOG"/>
    <property type="match status" value="1"/>
</dbReference>
<feature type="compositionally biased region" description="Low complexity" evidence="1">
    <location>
        <begin position="2035"/>
        <end position="2062"/>
    </location>
</feature>
<feature type="region of interest" description="Disordered" evidence="1">
    <location>
        <begin position="587"/>
        <end position="645"/>
    </location>
</feature>
<feature type="compositionally biased region" description="Basic and acidic residues" evidence="1">
    <location>
        <begin position="764"/>
        <end position="777"/>
    </location>
</feature>
<feature type="region of interest" description="Disordered" evidence="1">
    <location>
        <begin position="683"/>
        <end position="742"/>
    </location>
</feature>
<feature type="region of interest" description="Disordered" evidence="1">
    <location>
        <begin position="1985"/>
        <end position="2091"/>
    </location>
</feature>
<feature type="compositionally biased region" description="Low complexity" evidence="1">
    <location>
        <begin position="3077"/>
        <end position="3093"/>
    </location>
</feature>
<dbReference type="GO" id="GO:0019902">
    <property type="term" value="F:phosphatase binding"/>
    <property type="evidence" value="ECO:0007669"/>
    <property type="project" value="TreeGrafter"/>
</dbReference>
<reference evidence="3" key="1">
    <citation type="submission" date="2022-11" db="UniProtKB">
        <authorList>
            <consortium name="EnsemblMetazoa"/>
        </authorList>
    </citation>
    <scope>IDENTIFICATION</scope>
</reference>
<evidence type="ECO:0000256" key="1">
    <source>
        <dbReference type="SAM" id="MobiDB-lite"/>
    </source>
</evidence>
<feature type="compositionally biased region" description="Polar residues" evidence="1">
    <location>
        <begin position="277"/>
        <end position="291"/>
    </location>
</feature>
<dbReference type="Pfam" id="PF08457">
    <property type="entry name" value="Sfi1"/>
    <property type="match status" value="2"/>
</dbReference>
<feature type="region of interest" description="Disordered" evidence="1">
    <location>
        <begin position="1911"/>
        <end position="1941"/>
    </location>
</feature>
<evidence type="ECO:0000313" key="3">
    <source>
        <dbReference type="EnsemblMetazoa" id="XP_038060870.1"/>
    </source>
</evidence>
<feature type="region of interest" description="Disordered" evidence="1">
    <location>
        <begin position="887"/>
        <end position="977"/>
    </location>
</feature>
<feature type="domain" description="Sfi1 spindle body" evidence="2">
    <location>
        <begin position="1040"/>
        <end position="1193"/>
    </location>
</feature>
<feature type="compositionally biased region" description="Basic and acidic residues" evidence="1">
    <location>
        <begin position="1798"/>
        <end position="1808"/>
    </location>
</feature>
<dbReference type="OrthoDB" id="5966174at2759"/>
<feature type="region of interest" description="Disordered" evidence="1">
    <location>
        <begin position="251"/>
        <end position="291"/>
    </location>
</feature>
<proteinExistence type="predicted"/>
<dbReference type="InterPro" id="IPR013665">
    <property type="entry name" value="Sfi1_dom"/>
</dbReference>
<feature type="domain" description="Sfi1 spindle body" evidence="2">
    <location>
        <begin position="1252"/>
        <end position="1646"/>
    </location>
</feature>
<dbReference type="RefSeq" id="XP_038060870.1">
    <property type="nucleotide sequence ID" value="XM_038204942.1"/>
</dbReference>
<feature type="compositionally biased region" description="Polar residues" evidence="1">
    <location>
        <begin position="1786"/>
        <end position="1795"/>
    </location>
</feature>
<protein>
    <recommendedName>
        <fullName evidence="2">Sfi1 spindle body domain-containing protein</fullName>
    </recommendedName>
</protein>
<feature type="compositionally biased region" description="Basic and acidic residues" evidence="1">
    <location>
        <begin position="2072"/>
        <end position="2084"/>
    </location>
</feature>
<feature type="compositionally biased region" description="Basic and acidic residues" evidence="1">
    <location>
        <begin position="688"/>
        <end position="702"/>
    </location>
</feature>
<feature type="compositionally biased region" description="Polar residues" evidence="1">
    <location>
        <begin position="1911"/>
        <end position="1928"/>
    </location>
</feature>
<dbReference type="GeneID" id="119731718"/>
<feature type="compositionally biased region" description="Low complexity" evidence="1">
    <location>
        <begin position="1870"/>
        <end position="1880"/>
    </location>
</feature>
<feature type="region of interest" description="Disordered" evidence="1">
    <location>
        <begin position="1744"/>
        <end position="1826"/>
    </location>
</feature>
<dbReference type="OMA" id="VWELWTL"/>
<feature type="compositionally biased region" description="Polar residues" evidence="1">
    <location>
        <begin position="937"/>
        <end position="952"/>
    </location>
</feature>
<feature type="compositionally biased region" description="Low complexity" evidence="1">
    <location>
        <begin position="1745"/>
        <end position="1754"/>
    </location>
</feature>
<feature type="region of interest" description="Disordered" evidence="1">
    <location>
        <begin position="1847"/>
        <end position="1899"/>
    </location>
</feature>
<feature type="compositionally biased region" description="Low complexity" evidence="1">
    <location>
        <begin position="2120"/>
        <end position="2133"/>
    </location>
</feature>
<evidence type="ECO:0000259" key="2">
    <source>
        <dbReference type="Pfam" id="PF08457"/>
    </source>
</evidence>
<dbReference type="Proteomes" id="UP000887568">
    <property type="component" value="Unplaced"/>
</dbReference>
<accession>A0A914AAI1</accession>
<dbReference type="PANTHER" id="PTHR22028">
    <property type="entry name" value="SFI1 SPINDLE BODY DOMAIN-CONTAINING PROTEIN-RELATED"/>
    <property type="match status" value="1"/>
</dbReference>
<sequence length="3120" mass="361531">MDRRPLEKHRHSKSSRRALFKENMSPRLKTSGRRKTALYQTKELCHTTLHEVQENVHLQPAGKRQSSASNCVRDNTLGASRIMNLATRGTETTLCAVDVNGRARHRGTRTSDSVQDNVMFGSQHQTTKNCSAKESGISLKESEYVYIPDHVNRLTSVNNHLIEDDPRSRSKVQDNVVYDKTFATCPDDKVTGIDVCGLSATVPLLDGTGRNWFEADLSRLMIQQSDQIVRIQEKQQPSVQDNVVCNLALSVRDGSGSEPSNSVLSQELEETEELGENQNQREPVGSGSDQLCSAEESDMMFAGDTFDGRHEDAEIQEHPKTPEEWLVEPLQRLSLGINNDQSECLQNTKGIMGTHRPLVYMSDLPDTSHTPAQTPSQHPEQCLASVQRVEELIIHSPVPPSDVPYYSTSSYNRQIIYDQPFDNHDHFIDGSYRQATNPAYSRHNQSNFQQEFIIHATRDVQSFSSCKDYPDDNDGSDQHWSDTCITPSKQPSGLGSVPDVNLDALLQQPEYPSEDLNGRWYAPDSNGWIEVQSHRPTSLYSQLTNPSKLLGVTPIPQQNLDMYWTEAAGLDNQEFIAYQTDMEHHRAIESDKNQSTSRPARTSNIRIGNTSLPFTGTPSHVTSSYSSESFLHHQPRSSGSSDVSQPLDFDLRELDQFDDADLYRFSETDDFVHSKPVDGLYARSTPAKLDKNGVSRASEKSGKSRSRKKLDEEKETEKQDEDKDLCELRTGEGPTNNWNNNNIAVFDNGLQTRLTSSMKMVSKSSDDARTDQWKDSKVSSSPTAVTSPSTVTVNAAVLHTKLQCSLESGALNLASLIKESSISDQLIFPRYDPASDTKMSPLRHSYPSSPGQALTLDDLKLSISPNDLRLERAPSFRRTRADNTAQFSAVSVRHRDKNRSPSYEYANRRSVPSTRTHRTSEATGFIRSRNFVDRSSHQTQSGNTGRTQQRTKNNVKHLNGVPKPQKSAGFPKKSCTPVTASKSLSPLALSSSHSPRQTFSILWAFKILDILHSASPDKHEELVTKLYWFRRWHKNVRLIKTRQEEREEQRDRATSHYKIQLMTRCLQAWKLAPPCHKRAADKLRETHLLKKALHGLRWAVMQSSLEMEGAVSRCEKFVKRRHFGTWRDLYQVRTERAQLLEKLAAKHSIAVTFQTWKDRYNLAQKDGIARLHYKVSLLSQGFQCWKLFTSQSKVKGYRGEMSRVHHEEKIVQKAWHVMRAVYTQTQRANSHYSQKLLSAVIHTWVRGSQLAKAERHQQHSQALELRRRGLLRAHFKRWKEELLVMQVKQRLDRVRKRYVWELWTLRLQRQQLYRQIMESQARKVAKQRVFSKWMQVARQQKEAARRASVILRQMYLKIVFQRWRSYVNRERKLRSTLSTAISNTSLRTKQCTLLTWSTRLRVHQARQAAHRAWSLKCVMRAVSKWKERVRHRRLEDRLVQFQPVHDQHVKRDAFKRWTHEHRLALQDHQRALSARHKLFRNRILRFLLSWRLLAKESKTIAPLLERRDWKHLASSFDAWRERVLRKKACKQYRSLRSSRYLEKSFMTWREQTASRQKVRSVLDSLLTSKLTRAFLGWREVIQRKVNLKVFLKRRQDTTVRGIFDCWRKASEEEMLTREVEQGDKAREVLLATVFFSMWSKNARQQRETEDSLIGDHGMRWCTRKIRAAYQQWRRQLLVQNIARNAQADREASLMHRVFQAWHQETKSTYQQLTERFHMAFDVMSMSFPNDSVSPKSALSAPTLDLQQSLSSSSGGSQGLPAHLSTADSGYGNGMGLPLIESHQSHQDASQCQQDILQDDGRSRDKQEENSQTGNRQDQLLPFQGSRVSRVRGASGLRLRVAVSSDDDMYPEELPQTVGSPRFKDSRHPLKPQSQPLLPSSMRSGATPQPNGGLHSPRGSRATSFLRRRASLDQNLPSSQVNHRMSSASRMPGARWGGTRSASVDQGLLSSPAVINHLRNIHRKSQTENPMLFSTEEEPEVAFNSVELGSPPSESLIFSQPQSPDSHNLQASTYHNGVPIPLDTSPRSHSPPQPWSSPSHTPLSSSPRSSFSPNLSKSLLPLSPRHHLSPTLSERKSQTIPDSHHSHLSNLISPLSPRSLTFRRLSEGQSQTISDSRRSSVSDSSSTGPESTRSSSYYMQLVGYDLESRSRTASEYAPSVFSDGAPPVSPPVDQKTYLRSLILHWRLWPASAAFNQWLDYARRRRDLRELAERTDNLFRQIRLHRALMTWQRRCHVERLARNHWEMKSKLVHLNTWIQYSRNYQRYTRQRTEAEDMASNNRLNSAFHIWKTKHKKHKAVLSIVHNWKGYVQQTVNLEDRTKDLRHQIQRRSTQECFRSWKVRTWQLLEVKAHHNRVITTRCLITWASWTKERTIRKEKLQSFKTKRLKQLVLHRWQSQRIKLQAAKAFYRQAVVAHLREIVRRWSMYVSKKHEREAAAARMIQERDERSVHKMWTTWKHQKQQTERIKQLYLTNVARKHLLAWHSHSSHLQTLNFTSAVIKKQRNSHLKHSVLQAWQRAYRASQLARQIQARLRKKQLSKALWDWRRYTQRCRSEKYNQQRLLRWALCTWQSHCAKQKSTKLSVLRMVHHWRKRTQQSKDLVQSLTLYQTHHDTMKRQKTFEFWKLAWQQHRKAAGHRNHVILERCVSGWHTFATVQRQRQTALLLWQKNKCKKVVAASFQKWKQDHLYCKDLETRLAVFYQQRAAEMLARVIQAWHHETMEGLAVRRHNTVVQNKAWQRWRKSFTDTQVATRMTEDKQTQVNTAVFNALLDWCRARKSQKASYHLVTTHHRSHTIQAAFTFWKTEALQKCKASTHANQVLQSKVVRGWSIAVQRTIALQVLSGTTQRTCNTLRQQSALRVWMHQLQRTVVLKGCLEGALQRRDQAMLRLSFTQWRQEAMARRAARHRASQTLKWGWSVWRLRVTDRQYEEDMDELADEHYNQHISKKVLGLWLTEAKIGRLERKRSNRLAKKYGLVWKNGCKIAHTAVTMDMYWSIQRAWVIWRRGMIQSLMSKTMQQYSERQLREQSFKAWRKQATPANNGLRRDLLNRRLYTAFRVWRERTQAVVDQSLGDKSRSSSISNQSSSAGYTSSSGASELAGIWMNAQRTGSGYGEGGNQGL</sequence>
<feature type="region of interest" description="Disordered" evidence="1">
    <location>
        <begin position="3070"/>
        <end position="3093"/>
    </location>
</feature>
<organism evidence="3 4">
    <name type="scientific">Patiria miniata</name>
    <name type="common">Bat star</name>
    <name type="synonym">Asterina miniata</name>
    <dbReference type="NCBI Taxonomy" id="46514"/>
    <lineage>
        <taxon>Eukaryota</taxon>
        <taxon>Metazoa</taxon>
        <taxon>Echinodermata</taxon>
        <taxon>Eleutherozoa</taxon>
        <taxon>Asterozoa</taxon>
        <taxon>Asteroidea</taxon>
        <taxon>Valvatacea</taxon>
        <taxon>Valvatida</taxon>
        <taxon>Asterinidae</taxon>
        <taxon>Patiria</taxon>
    </lineage>
</organism>
<feature type="compositionally biased region" description="Polar residues" evidence="1">
    <location>
        <begin position="593"/>
        <end position="629"/>
    </location>
</feature>
<feature type="region of interest" description="Disordered" evidence="1">
    <location>
        <begin position="2104"/>
        <end position="2133"/>
    </location>
</feature>
<evidence type="ECO:0000313" key="4">
    <source>
        <dbReference type="Proteomes" id="UP000887568"/>
    </source>
</evidence>
<dbReference type="EnsemblMetazoa" id="XM_038204942.1">
    <property type="protein sequence ID" value="XP_038060870.1"/>
    <property type="gene ID" value="LOC119731718"/>
</dbReference>
<feature type="compositionally biased region" description="Basic and acidic residues" evidence="1">
    <location>
        <begin position="709"/>
        <end position="730"/>
    </location>
</feature>
<feature type="compositionally biased region" description="Polar residues" evidence="1">
    <location>
        <begin position="1991"/>
        <end position="2014"/>
    </location>
</feature>
<name>A0A914AAI1_PATMI</name>